<feature type="transmembrane region" description="Helical" evidence="6">
    <location>
        <begin position="191"/>
        <end position="209"/>
    </location>
</feature>
<feature type="transmembrane region" description="Helical" evidence="6">
    <location>
        <begin position="160"/>
        <end position="179"/>
    </location>
</feature>
<sequence length="526" mass="56909">MKNHPDVEKVRTGSADSDAERLAEMGYSQDMKRNFSVWSVLGVGFSLTNSWWGVSAALTTGVNSGGPCLLVYGTILLALVSVGVAVSLSELASAMPNAAGQIFWAAELAPRRYARVASYITGWLAWAGSICASASVALSISSAVVGCYQLSHPDFEIKTWHVVVCYQLANAFIFLFNCVGKLLPTVASISLYTTLISFAVILIAVPASAETHQDPKFVFATFINNTGWAQDGIAVIVGLINVNWGFSCLDTAIHLAEEVHSPEKMVPIAIMGTVTIGFITSFGFIISMLFSLTNFELVSTTVTGVPMLELFYQALGHKGGAIALEALIICTGSGCLAACHTWSSRLCWSFARDGGLPYSNFLARIHPRLDVPFNAHATSSLLASILGCLYLASTTAFNRYYFAISTISSMLTIRSILSGCIVLPYLSYSIPITCLLIRGRENIARGPFWLGRFGLVSNIVLLCWVLFTFVMYSFPAYQPVEADNMNYVSVVYGIVFLVAAVDWFLRGSKSFQPPLGRHDEIEGVPA</sequence>
<evidence type="ECO:0000313" key="8">
    <source>
        <dbReference type="Proteomes" id="UP000288429"/>
    </source>
</evidence>
<dbReference type="Pfam" id="PF13520">
    <property type="entry name" value="AA_permease_2"/>
    <property type="match status" value="1"/>
</dbReference>
<gene>
    <name evidence="7" type="ORF">CDV31_009728</name>
</gene>
<feature type="transmembrane region" description="Helical" evidence="6">
    <location>
        <begin position="486"/>
        <end position="505"/>
    </location>
</feature>
<comment type="caution">
    <text evidence="7">The sequence shown here is derived from an EMBL/GenBank/DDBJ whole genome shotgun (WGS) entry which is preliminary data.</text>
</comment>
<dbReference type="PIRSF" id="PIRSF006060">
    <property type="entry name" value="AA_transporter"/>
    <property type="match status" value="1"/>
</dbReference>
<name>A0A428TSW6_9HYPO</name>
<feature type="transmembrane region" description="Helical" evidence="6">
    <location>
        <begin position="268"/>
        <end position="290"/>
    </location>
</feature>
<keyword evidence="8" id="KW-1185">Reference proteome</keyword>
<proteinExistence type="predicted"/>
<evidence type="ECO:0000256" key="4">
    <source>
        <dbReference type="ARBA" id="ARBA00022989"/>
    </source>
</evidence>
<dbReference type="Gene3D" id="1.20.1740.10">
    <property type="entry name" value="Amino acid/polyamine transporter I"/>
    <property type="match status" value="1"/>
</dbReference>
<evidence type="ECO:0000313" key="7">
    <source>
        <dbReference type="EMBL" id="RSM05094.1"/>
    </source>
</evidence>
<evidence type="ECO:0000256" key="3">
    <source>
        <dbReference type="ARBA" id="ARBA00022692"/>
    </source>
</evidence>
<feature type="transmembrane region" description="Helical" evidence="6">
    <location>
        <begin position="35"/>
        <end position="54"/>
    </location>
</feature>
<feature type="transmembrane region" description="Helical" evidence="6">
    <location>
        <begin position="373"/>
        <end position="393"/>
    </location>
</feature>
<evidence type="ECO:0008006" key="9">
    <source>
        <dbReference type="Google" id="ProtNLM"/>
    </source>
</evidence>
<dbReference type="GO" id="GO:0016020">
    <property type="term" value="C:membrane"/>
    <property type="evidence" value="ECO:0007669"/>
    <property type="project" value="UniProtKB-SubCell"/>
</dbReference>
<organism evidence="7 8">
    <name type="scientific">Fusarium ambrosium</name>
    <dbReference type="NCBI Taxonomy" id="131363"/>
    <lineage>
        <taxon>Eukaryota</taxon>
        <taxon>Fungi</taxon>
        <taxon>Dikarya</taxon>
        <taxon>Ascomycota</taxon>
        <taxon>Pezizomycotina</taxon>
        <taxon>Sordariomycetes</taxon>
        <taxon>Hypocreomycetidae</taxon>
        <taxon>Hypocreales</taxon>
        <taxon>Nectriaceae</taxon>
        <taxon>Fusarium</taxon>
        <taxon>Fusarium solani species complex</taxon>
    </lineage>
</organism>
<dbReference type="AlphaFoldDB" id="A0A428TSW6"/>
<feature type="transmembrane region" description="Helical" evidence="6">
    <location>
        <begin position="69"/>
        <end position="95"/>
    </location>
</feature>
<dbReference type="GO" id="GO:0015101">
    <property type="term" value="F:organic cation transmembrane transporter activity"/>
    <property type="evidence" value="ECO:0007669"/>
    <property type="project" value="UniProtKB-ARBA"/>
</dbReference>
<dbReference type="PANTHER" id="PTHR45649:SF7">
    <property type="entry name" value="CHOLINE TRANSPORT PROTEIN"/>
    <property type="match status" value="1"/>
</dbReference>
<dbReference type="Proteomes" id="UP000288429">
    <property type="component" value="Unassembled WGS sequence"/>
</dbReference>
<dbReference type="PANTHER" id="PTHR45649">
    <property type="entry name" value="AMINO-ACID PERMEASE BAT1"/>
    <property type="match status" value="1"/>
</dbReference>
<comment type="subcellular location">
    <subcellularLocation>
        <location evidence="1">Membrane</location>
        <topology evidence="1">Multi-pass membrane protein</topology>
    </subcellularLocation>
</comment>
<reference evidence="7 8" key="1">
    <citation type="submission" date="2017-06" db="EMBL/GenBank/DDBJ databases">
        <title>Cmopartive genomic analysis of Ambrosia Fusariam Clade fungi.</title>
        <authorList>
            <person name="Stajich J.E."/>
            <person name="Carrillo J."/>
            <person name="Kijimoto T."/>
            <person name="Eskalen A."/>
            <person name="O'Donnell K."/>
            <person name="Kasson M."/>
        </authorList>
    </citation>
    <scope>NUCLEOTIDE SEQUENCE [LARGE SCALE GENOMIC DNA]</scope>
    <source>
        <strain evidence="7 8">NRRL 20438</strain>
    </source>
</reference>
<feature type="transmembrane region" description="Helical" evidence="6">
    <location>
        <begin position="413"/>
        <end position="437"/>
    </location>
</feature>
<accession>A0A428TSW6</accession>
<feature type="transmembrane region" description="Helical" evidence="6">
    <location>
        <begin position="449"/>
        <end position="474"/>
    </location>
</feature>
<keyword evidence="5 6" id="KW-0472">Membrane</keyword>
<dbReference type="InterPro" id="IPR002293">
    <property type="entry name" value="AA/rel_permease1"/>
</dbReference>
<evidence type="ECO:0000256" key="1">
    <source>
        <dbReference type="ARBA" id="ARBA00004141"/>
    </source>
</evidence>
<evidence type="ECO:0000256" key="6">
    <source>
        <dbReference type="SAM" id="Phobius"/>
    </source>
</evidence>
<protein>
    <recommendedName>
        <fullName evidence="9">Choline transport protein</fullName>
    </recommendedName>
</protein>
<keyword evidence="4 6" id="KW-1133">Transmembrane helix</keyword>
<evidence type="ECO:0000256" key="5">
    <source>
        <dbReference type="ARBA" id="ARBA00023136"/>
    </source>
</evidence>
<feature type="transmembrane region" description="Helical" evidence="6">
    <location>
        <begin position="116"/>
        <end position="140"/>
    </location>
</feature>
<keyword evidence="3 6" id="KW-0812">Transmembrane</keyword>
<keyword evidence="2" id="KW-0813">Transport</keyword>
<dbReference type="FunFam" id="1.20.1740.10:FF:000046">
    <property type="entry name" value="Amino-acid permease, putative"/>
    <property type="match status" value="1"/>
</dbReference>
<evidence type="ECO:0000256" key="2">
    <source>
        <dbReference type="ARBA" id="ARBA00022448"/>
    </source>
</evidence>
<dbReference type="EMBL" id="NIZV01000142">
    <property type="protein sequence ID" value="RSM05094.1"/>
    <property type="molecule type" value="Genomic_DNA"/>
</dbReference>